<accession>A0A9P1GPY6</accession>
<dbReference type="EMBL" id="CAMXCT020006712">
    <property type="protein sequence ID" value="CAL1172142.1"/>
    <property type="molecule type" value="Genomic_DNA"/>
</dbReference>
<organism evidence="2">
    <name type="scientific">Cladocopium goreaui</name>
    <dbReference type="NCBI Taxonomy" id="2562237"/>
    <lineage>
        <taxon>Eukaryota</taxon>
        <taxon>Sar</taxon>
        <taxon>Alveolata</taxon>
        <taxon>Dinophyceae</taxon>
        <taxon>Suessiales</taxon>
        <taxon>Symbiodiniaceae</taxon>
        <taxon>Cladocopium</taxon>
    </lineage>
</organism>
<keyword evidence="1" id="KW-1133">Transmembrane helix</keyword>
<evidence type="ECO:0000313" key="3">
    <source>
        <dbReference type="EMBL" id="CAL4806079.1"/>
    </source>
</evidence>
<dbReference type="EMBL" id="CAMXCT010006712">
    <property type="protein sequence ID" value="CAI4018767.1"/>
    <property type="molecule type" value="Genomic_DNA"/>
</dbReference>
<protein>
    <submittedName>
        <fullName evidence="3">Lipase</fullName>
    </submittedName>
</protein>
<proteinExistence type="predicted"/>
<reference evidence="2" key="1">
    <citation type="submission" date="2022-10" db="EMBL/GenBank/DDBJ databases">
        <authorList>
            <person name="Chen Y."/>
            <person name="Dougan E. K."/>
            <person name="Chan C."/>
            <person name="Rhodes N."/>
            <person name="Thang M."/>
        </authorList>
    </citation>
    <scope>NUCLEOTIDE SEQUENCE</scope>
</reference>
<keyword evidence="1" id="KW-0472">Membrane</keyword>
<evidence type="ECO:0000313" key="4">
    <source>
        <dbReference type="Proteomes" id="UP001152797"/>
    </source>
</evidence>
<name>A0A9P1GPY6_9DINO</name>
<comment type="caution">
    <text evidence="2">The sequence shown here is derived from an EMBL/GenBank/DDBJ whole genome shotgun (WGS) entry which is preliminary data.</text>
</comment>
<reference evidence="3 4" key="2">
    <citation type="submission" date="2024-05" db="EMBL/GenBank/DDBJ databases">
        <authorList>
            <person name="Chen Y."/>
            <person name="Shah S."/>
            <person name="Dougan E. K."/>
            <person name="Thang M."/>
            <person name="Chan C."/>
        </authorList>
    </citation>
    <scope>NUCLEOTIDE SEQUENCE [LARGE SCALE GENOMIC DNA]</scope>
</reference>
<evidence type="ECO:0000256" key="1">
    <source>
        <dbReference type="SAM" id="Phobius"/>
    </source>
</evidence>
<dbReference type="OrthoDB" id="426718at2759"/>
<gene>
    <name evidence="2" type="ORF">C1SCF055_LOCUS43308</name>
</gene>
<evidence type="ECO:0000313" key="2">
    <source>
        <dbReference type="EMBL" id="CAI4018767.1"/>
    </source>
</evidence>
<dbReference type="Proteomes" id="UP001152797">
    <property type="component" value="Unassembled WGS sequence"/>
</dbReference>
<keyword evidence="1" id="KW-0812">Transmembrane</keyword>
<sequence>MEPKRFCWSGPAAALSALFLVAVAGVAWYVALPSHSEVSPAMMQMKVAKHACMAQCPKPRRLKEKEEPDPAIALENCMEKCPSSGFMAAVEFEGCKAACESKHPQSGKMAKMPAGGPPMEACKQKCADGISGNFWRVRLQRCANQCAITTAAQEVMDQMKYNISSPELRDLETEVVSVLKKRITFKKRPDDHPFSFLIYQCKSKTEDALAKALGIPDGHAKPSVIMRP</sequence>
<dbReference type="AlphaFoldDB" id="A0A9P1GPY6"/>
<keyword evidence="4" id="KW-1185">Reference proteome</keyword>
<feature type="transmembrane region" description="Helical" evidence="1">
    <location>
        <begin position="12"/>
        <end position="32"/>
    </location>
</feature>
<feature type="non-terminal residue" evidence="2">
    <location>
        <position position="1"/>
    </location>
</feature>
<dbReference type="EMBL" id="CAMXCT030006712">
    <property type="protein sequence ID" value="CAL4806079.1"/>
    <property type="molecule type" value="Genomic_DNA"/>
</dbReference>